<proteinExistence type="inferred from homology"/>
<keyword evidence="7" id="KW-0472">Membrane</keyword>
<feature type="compositionally biased region" description="Basic residues" evidence="9">
    <location>
        <begin position="88"/>
        <end position="99"/>
    </location>
</feature>
<evidence type="ECO:0000256" key="2">
    <source>
        <dbReference type="ARBA" id="ARBA00009936"/>
    </source>
</evidence>
<dbReference type="GO" id="GO:0017119">
    <property type="term" value="C:Golgi transport complex"/>
    <property type="evidence" value="ECO:0007669"/>
    <property type="project" value="TreeGrafter"/>
</dbReference>
<keyword evidence="13" id="KW-1185">Reference proteome</keyword>
<dbReference type="GO" id="GO:0000139">
    <property type="term" value="C:Golgi membrane"/>
    <property type="evidence" value="ECO:0007669"/>
    <property type="project" value="UniProtKB-SubCell"/>
</dbReference>
<dbReference type="InterPro" id="IPR048320">
    <property type="entry name" value="COG3_N"/>
</dbReference>
<comment type="similarity">
    <text evidence="2">Belongs to the COG3 family.</text>
</comment>
<reference evidence="12 13" key="1">
    <citation type="submission" date="2020-02" db="EMBL/GenBank/DDBJ databases">
        <title>Comparative genomics of the hypocrealean fungal genus Beauvera.</title>
        <authorList>
            <person name="Showalter D.N."/>
            <person name="Bushley K.E."/>
            <person name="Rehner S.A."/>
        </authorList>
    </citation>
    <scope>NUCLEOTIDE SEQUENCE [LARGE SCALE GENOMIC DNA]</scope>
    <source>
        <strain evidence="12 13">ARSEF4384</strain>
    </source>
</reference>
<evidence type="ECO:0000256" key="6">
    <source>
        <dbReference type="ARBA" id="ARBA00023034"/>
    </source>
</evidence>
<dbReference type="Pfam" id="PF04136">
    <property type="entry name" value="COG3_N"/>
    <property type="match status" value="1"/>
</dbReference>
<name>A0AAW0S7U8_9HYPO</name>
<dbReference type="GO" id="GO:0006891">
    <property type="term" value="P:intra-Golgi vesicle-mediated transport"/>
    <property type="evidence" value="ECO:0007669"/>
    <property type="project" value="TreeGrafter"/>
</dbReference>
<organism evidence="12 13">
    <name type="scientific">Beauveria asiatica</name>
    <dbReference type="NCBI Taxonomy" id="1069075"/>
    <lineage>
        <taxon>Eukaryota</taxon>
        <taxon>Fungi</taxon>
        <taxon>Dikarya</taxon>
        <taxon>Ascomycota</taxon>
        <taxon>Pezizomycotina</taxon>
        <taxon>Sordariomycetes</taxon>
        <taxon>Hypocreomycetidae</taxon>
        <taxon>Hypocreales</taxon>
        <taxon>Cordycipitaceae</taxon>
        <taxon>Beauveria</taxon>
    </lineage>
</organism>
<evidence type="ECO:0000313" key="13">
    <source>
        <dbReference type="Proteomes" id="UP001397290"/>
    </source>
</evidence>
<dbReference type="GO" id="GO:0007030">
    <property type="term" value="P:Golgi organization"/>
    <property type="evidence" value="ECO:0007669"/>
    <property type="project" value="TreeGrafter"/>
</dbReference>
<dbReference type="GO" id="GO:0006886">
    <property type="term" value="P:intracellular protein transport"/>
    <property type="evidence" value="ECO:0007669"/>
    <property type="project" value="InterPro"/>
</dbReference>
<evidence type="ECO:0000256" key="4">
    <source>
        <dbReference type="ARBA" id="ARBA00022448"/>
    </source>
</evidence>
<evidence type="ECO:0000256" key="9">
    <source>
        <dbReference type="SAM" id="MobiDB-lite"/>
    </source>
</evidence>
<evidence type="ECO:0000256" key="5">
    <source>
        <dbReference type="ARBA" id="ARBA00022927"/>
    </source>
</evidence>
<keyword evidence="6" id="KW-0333">Golgi apparatus</keyword>
<dbReference type="InterPro" id="IPR007265">
    <property type="entry name" value="COG_su3"/>
</dbReference>
<keyword evidence="5" id="KW-0653">Protein transport</keyword>
<dbReference type="GO" id="GO:0005801">
    <property type="term" value="C:cis-Golgi network"/>
    <property type="evidence" value="ECO:0007669"/>
    <property type="project" value="InterPro"/>
</dbReference>
<gene>
    <name evidence="12" type="ORF">G3M48_003331</name>
</gene>
<accession>A0AAW0S7U8</accession>
<dbReference type="PANTHER" id="PTHR13302">
    <property type="entry name" value="CONSERVED OLIGOMERIC GOLGI COMPLEX COMPONENT 3"/>
    <property type="match status" value="1"/>
</dbReference>
<dbReference type="EMBL" id="JAAHCF010000022">
    <property type="protein sequence ID" value="KAK8150265.1"/>
    <property type="molecule type" value="Genomic_DNA"/>
</dbReference>
<keyword evidence="4" id="KW-0813">Transport</keyword>
<feature type="domain" description="Conserved oligomeric Golgi complex subunit 3 N-terminal" evidence="10">
    <location>
        <begin position="143"/>
        <end position="287"/>
    </location>
</feature>
<feature type="region of interest" description="Disordered" evidence="9">
    <location>
        <begin position="76"/>
        <end position="100"/>
    </location>
</feature>
<dbReference type="Proteomes" id="UP001397290">
    <property type="component" value="Unassembled WGS sequence"/>
</dbReference>
<comment type="caution">
    <text evidence="12">The sequence shown here is derived from an EMBL/GenBank/DDBJ whole genome shotgun (WGS) entry which is preliminary data.</text>
</comment>
<dbReference type="Pfam" id="PF20671">
    <property type="entry name" value="COG3_C"/>
    <property type="match status" value="1"/>
</dbReference>
<evidence type="ECO:0000313" key="12">
    <source>
        <dbReference type="EMBL" id="KAK8150265.1"/>
    </source>
</evidence>
<dbReference type="InterPro" id="IPR048685">
    <property type="entry name" value="COG3_C"/>
</dbReference>
<evidence type="ECO:0000256" key="7">
    <source>
        <dbReference type="ARBA" id="ARBA00023136"/>
    </source>
</evidence>
<sequence>MYEDAWYSFVPEAIGKAATSNNVSHGHKRNESLLQQPNVMGKDQKISQFRGTAIGNSEDLSGPPEASVLRRAASYADHRHAQQVGHHGATRKRQTGRRNRNWEALFLSTDAKHTPKLYTTDLQTNKLLNEQLLEASQQEYLLYRDQLSLTERHLDGLITDANAALELLAQLSHSFQSVEVQTSTFQAQCEEVLTEQKRLEKLANEVGTDYYYYSYLDTATRRLNAPGAGRLVDDESFGEMVENIDACIAFMEDHETYRERDSYLARYNALLTKCLHLLDHGFSTRLEKVSSDIARQLLATKSESTKYALAYGRFEEILSDSYALLPNIHKVTRRVYDQYGRFDNGVRNSSIFSSSTLSMLRTYLTTRDRDIKTITQHDVEEFQKEIKELSLETASRNFIKQTLERVHNENSLFFKVFNMEPAWNNAHDSVFQSIKTVQTIMVHPGNLQPMATQLQTAFQTADIQSVCNIVGWIASEYGISENDEDEDPIAPKQYREYAARLLVEHLWPFVDNCFEAEITKRVTKGVVTDDALKIGPVVDGVSSSNAYPLVQKAVDLLRMFDRAMPKERSSQNSQVVFRVVREAIQVLQQASSRIQSQKIATDADLFMIKNLLIIKNELLSLEIGDIRSQPPAMQHFGQIWETLSPQNLVGFVGNILGGQLWSRGTPSVTAKTLTVEDMNEQLDELLRQSIYGFTKRWAGRVKDAASGKPGAQTQATVESQLQSMLQMAFSNQPEVIGKLKEAVAIDGTKIGNPYEEPKHTGPLPAVEVEGGQLYTGSCHCGKLTIAAVLKTLEDDQDSGMIECNCGTAPYTR</sequence>
<evidence type="ECO:0000256" key="1">
    <source>
        <dbReference type="ARBA" id="ARBA00004395"/>
    </source>
</evidence>
<dbReference type="AlphaFoldDB" id="A0AAW0S7U8"/>
<evidence type="ECO:0000259" key="10">
    <source>
        <dbReference type="Pfam" id="PF04136"/>
    </source>
</evidence>
<dbReference type="GO" id="GO:0006914">
    <property type="term" value="P:autophagy"/>
    <property type="evidence" value="ECO:0007669"/>
    <property type="project" value="TreeGrafter"/>
</dbReference>
<protein>
    <recommendedName>
        <fullName evidence="3">Conserved oligomeric Golgi complex subunit 3</fullName>
    </recommendedName>
    <alternativeName>
        <fullName evidence="8">Component of oligomeric Golgi complex 3</fullName>
    </alternativeName>
</protein>
<dbReference type="PANTHER" id="PTHR13302:SF8">
    <property type="entry name" value="CONSERVED OLIGOMERIC GOLGI COMPLEX SUBUNIT 3"/>
    <property type="match status" value="1"/>
</dbReference>
<feature type="domain" description="Conserved oligomeric Golgi complex subunit 3 C-terminal" evidence="11">
    <location>
        <begin position="307"/>
        <end position="638"/>
    </location>
</feature>
<evidence type="ECO:0000256" key="3">
    <source>
        <dbReference type="ARBA" id="ARBA00020976"/>
    </source>
</evidence>
<evidence type="ECO:0000256" key="8">
    <source>
        <dbReference type="ARBA" id="ARBA00031339"/>
    </source>
</evidence>
<comment type="subcellular location">
    <subcellularLocation>
        <location evidence="1">Golgi apparatus membrane</location>
        <topology evidence="1">Peripheral membrane protein</topology>
    </subcellularLocation>
</comment>
<evidence type="ECO:0000259" key="11">
    <source>
        <dbReference type="Pfam" id="PF20671"/>
    </source>
</evidence>